<keyword evidence="5" id="KW-0560">Oxidoreductase</keyword>
<keyword evidence="3" id="KW-0285">Flavoprotein</keyword>
<dbReference type="InterPro" id="IPR016169">
    <property type="entry name" value="FAD-bd_PCMH_sub2"/>
</dbReference>
<accession>A0ABW0ZFN0</accession>
<proteinExistence type="inferred from homology"/>
<dbReference type="SUPFAM" id="SSF56176">
    <property type="entry name" value="FAD-binding/transporter-associated domain-like"/>
    <property type="match status" value="1"/>
</dbReference>
<dbReference type="PANTHER" id="PTHR42973:SF39">
    <property type="entry name" value="FAD-BINDING PCMH-TYPE DOMAIN-CONTAINING PROTEIN"/>
    <property type="match status" value="1"/>
</dbReference>
<dbReference type="PROSITE" id="PS51387">
    <property type="entry name" value="FAD_PCMH"/>
    <property type="match status" value="1"/>
</dbReference>
<comment type="caution">
    <text evidence="7">The sequence shown here is derived from an EMBL/GenBank/DDBJ whole genome shotgun (WGS) entry which is preliminary data.</text>
</comment>
<dbReference type="Proteomes" id="UP001596072">
    <property type="component" value="Unassembled WGS sequence"/>
</dbReference>
<evidence type="ECO:0000259" key="6">
    <source>
        <dbReference type="PROSITE" id="PS51387"/>
    </source>
</evidence>
<dbReference type="InterPro" id="IPR050416">
    <property type="entry name" value="FAD-linked_Oxidoreductase"/>
</dbReference>
<evidence type="ECO:0000256" key="1">
    <source>
        <dbReference type="ARBA" id="ARBA00001974"/>
    </source>
</evidence>
<evidence type="ECO:0000313" key="7">
    <source>
        <dbReference type="EMBL" id="MFC5728094.1"/>
    </source>
</evidence>
<reference evidence="8" key="1">
    <citation type="journal article" date="2019" name="Int. J. Syst. Evol. Microbiol.">
        <title>The Global Catalogue of Microorganisms (GCM) 10K type strain sequencing project: providing services to taxonomists for standard genome sequencing and annotation.</title>
        <authorList>
            <consortium name="The Broad Institute Genomics Platform"/>
            <consortium name="The Broad Institute Genome Sequencing Center for Infectious Disease"/>
            <person name="Wu L."/>
            <person name="Ma J."/>
        </authorList>
    </citation>
    <scope>NUCLEOTIDE SEQUENCE [LARGE SCALE GENOMIC DNA]</scope>
    <source>
        <strain evidence="8">YIM 94188</strain>
    </source>
</reference>
<organism evidence="7 8">
    <name type="scientific">Nocardioides vastitatis</name>
    <dbReference type="NCBI Taxonomy" id="2568655"/>
    <lineage>
        <taxon>Bacteria</taxon>
        <taxon>Bacillati</taxon>
        <taxon>Actinomycetota</taxon>
        <taxon>Actinomycetes</taxon>
        <taxon>Propionibacteriales</taxon>
        <taxon>Nocardioidaceae</taxon>
        <taxon>Nocardioides</taxon>
    </lineage>
</organism>
<dbReference type="Pfam" id="PF01565">
    <property type="entry name" value="FAD_binding_4"/>
    <property type="match status" value="1"/>
</dbReference>
<evidence type="ECO:0000256" key="4">
    <source>
        <dbReference type="ARBA" id="ARBA00022827"/>
    </source>
</evidence>
<name>A0ABW0ZFN0_9ACTN</name>
<dbReference type="PANTHER" id="PTHR42973">
    <property type="entry name" value="BINDING OXIDOREDUCTASE, PUTATIVE (AFU_ORTHOLOGUE AFUA_1G17690)-RELATED"/>
    <property type="match status" value="1"/>
</dbReference>
<dbReference type="Gene3D" id="3.40.462.20">
    <property type="match status" value="1"/>
</dbReference>
<sequence>MSSTLTPLPSGPSAAAWDSLRHLVSGRLVTPADADFQDVRTPWMVNVDQQPAAVLEVAHAGDVVEAVRFAAAHGTSVSAQPSGHAPRTTLDGTLLLRTRALQGIEVDPVRGTVTVGAGVKWGELCAALDGTGLMALAGSNSDPTVVGLILGGGVSWFTRAHGFTANSVVSLDVVDPSGELVHVTRASDPDLFWALRGGGGDFGIVVRLELALFRAPEMYGGQLLWPVEHAPVVLKAFRDLALVAPRELTMWAHVLHFPPIPDIPEPLRGRSFVNVAATYLGSRQMAEILLWSLRDAAPVEMDLMQVITPSGLDAVAAEPTEPMPGLEHSMLLTGLDDEAIDALCHAVTDPRTCPLMFVQIRGLGGAFADDGTAGGAVRPVAEPFQVFAFGVPAVPELAEAIAHAFSAVDGTLGHLASRHRMPNFIGEGQDDATGYDAERLARLQAIKRERDPKGVIRSNKPVLGA</sequence>
<evidence type="ECO:0000256" key="2">
    <source>
        <dbReference type="ARBA" id="ARBA00005466"/>
    </source>
</evidence>
<dbReference type="Gene3D" id="3.30.465.10">
    <property type="match status" value="1"/>
</dbReference>
<comment type="cofactor">
    <cofactor evidence="1">
        <name>FAD</name>
        <dbReference type="ChEBI" id="CHEBI:57692"/>
    </cofactor>
</comment>
<protein>
    <submittedName>
        <fullName evidence="7">FAD-binding oxidoreductase</fullName>
    </submittedName>
</protein>
<dbReference type="RefSeq" id="WP_136431748.1">
    <property type="nucleotide sequence ID" value="NZ_JBHSNS010000001.1"/>
</dbReference>
<dbReference type="InterPro" id="IPR006094">
    <property type="entry name" value="Oxid_FAD_bind_N"/>
</dbReference>
<dbReference type="EMBL" id="JBHSNS010000001">
    <property type="protein sequence ID" value="MFC5728094.1"/>
    <property type="molecule type" value="Genomic_DNA"/>
</dbReference>
<dbReference type="InterPro" id="IPR016166">
    <property type="entry name" value="FAD-bd_PCMH"/>
</dbReference>
<evidence type="ECO:0000256" key="5">
    <source>
        <dbReference type="ARBA" id="ARBA00023002"/>
    </source>
</evidence>
<keyword evidence="4" id="KW-0274">FAD</keyword>
<comment type="similarity">
    <text evidence="2">Belongs to the oxygen-dependent FAD-linked oxidoreductase family.</text>
</comment>
<dbReference type="Gene3D" id="3.30.43.10">
    <property type="entry name" value="Uridine Diphospho-n-acetylenolpyruvylglucosamine Reductase, domain 2"/>
    <property type="match status" value="1"/>
</dbReference>
<evidence type="ECO:0000256" key="3">
    <source>
        <dbReference type="ARBA" id="ARBA00022630"/>
    </source>
</evidence>
<dbReference type="InterPro" id="IPR016167">
    <property type="entry name" value="FAD-bd_PCMH_sub1"/>
</dbReference>
<keyword evidence="8" id="KW-1185">Reference proteome</keyword>
<gene>
    <name evidence="7" type="ORF">ACFPQB_04145</name>
</gene>
<evidence type="ECO:0000313" key="8">
    <source>
        <dbReference type="Proteomes" id="UP001596072"/>
    </source>
</evidence>
<dbReference type="InterPro" id="IPR036318">
    <property type="entry name" value="FAD-bd_PCMH-like_sf"/>
</dbReference>
<feature type="domain" description="FAD-binding PCMH-type" evidence="6">
    <location>
        <begin position="47"/>
        <end position="215"/>
    </location>
</feature>